<dbReference type="AlphaFoldDB" id="A0A1I2VIL8"/>
<evidence type="ECO:0000313" key="5">
    <source>
        <dbReference type="EMBL" id="SFG89164.1"/>
    </source>
</evidence>
<feature type="domain" description="Fido" evidence="4">
    <location>
        <begin position="171"/>
        <end position="309"/>
    </location>
</feature>
<keyword evidence="2" id="KW-0547">Nucleotide-binding</keyword>
<name>A0A1I2VIL8_9FIRM</name>
<dbReference type="Gene3D" id="1.10.3290.10">
    <property type="entry name" value="Fido-like domain"/>
    <property type="match status" value="1"/>
</dbReference>
<dbReference type="InterPro" id="IPR036597">
    <property type="entry name" value="Fido-like_dom_sf"/>
</dbReference>
<keyword evidence="2" id="KW-0067">ATP-binding</keyword>
<accession>A0A1I2VIL8</accession>
<feature type="site" description="Important for autoinhibition of adenylyltransferase activity" evidence="3">
    <location>
        <position position="122"/>
    </location>
</feature>
<organism evidence="5 6">
    <name type="scientific">Desulfotruncus arcticus DSM 17038</name>
    <dbReference type="NCBI Taxonomy" id="1121424"/>
    <lineage>
        <taxon>Bacteria</taxon>
        <taxon>Bacillati</taxon>
        <taxon>Bacillota</taxon>
        <taxon>Clostridia</taxon>
        <taxon>Eubacteriales</taxon>
        <taxon>Desulfallaceae</taxon>
        <taxon>Desulfotruncus</taxon>
    </lineage>
</organism>
<reference evidence="6" key="1">
    <citation type="submission" date="2016-10" db="EMBL/GenBank/DDBJ databases">
        <authorList>
            <person name="Varghese N."/>
            <person name="Submissions S."/>
        </authorList>
    </citation>
    <scope>NUCLEOTIDE SEQUENCE [LARGE SCALE GENOMIC DNA]</scope>
    <source>
        <strain evidence="6">DSM 17038</strain>
    </source>
</reference>
<feature type="binding site" evidence="2">
    <location>
        <begin position="287"/>
        <end position="288"/>
    </location>
    <ligand>
        <name>ATP</name>
        <dbReference type="ChEBI" id="CHEBI:30616"/>
    </ligand>
</feature>
<dbReference type="Pfam" id="PF02661">
    <property type="entry name" value="Fic"/>
    <property type="match status" value="1"/>
</dbReference>
<gene>
    <name evidence="5" type="ORF">SAMN05660649_03041</name>
</gene>
<dbReference type="SUPFAM" id="SSF140931">
    <property type="entry name" value="Fic-like"/>
    <property type="match status" value="1"/>
</dbReference>
<dbReference type="InterPro" id="IPR003812">
    <property type="entry name" value="Fido"/>
</dbReference>
<feature type="binding site" evidence="2">
    <location>
        <begin position="255"/>
        <end position="262"/>
    </location>
    <ligand>
        <name>ATP</name>
        <dbReference type="ChEBI" id="CHEBI:30616"/>
    </ligand>
</feature>
<feature type="active site" evidence="1">
    <location>
        <position position="251"/>
    </location>
</feature>
<evidence type="ECO:0000313" key="6">
    <source>
        <dbReference type="Proteomes" id="UP000199337"/>
    </source>
</evidence>
<evidence type="ECO:0000259" key="4">
    <source>
        <dbReference type="PROSITE" id="PS51459"/>
    </source>
</evidence>
<dbReference type="InterPro" id="IPR040198">
    <property type="entry name" value="Fido_containing"/>
</dbReference>
<dbReference type="Proteomes" id="UP000199337">
    <property type="component" value="Unassembled WGS sequence"/>
</dbReference>
<dbReference type="PROSITE" id="PS51459">
    <property type="entry name" value="FIDO"/>
    <property type="match status" value="1"/>
</dbReference>
<keyword evidence="6" id="KW-1185">Reference proteome</keyword>
<dbReference type="GO" id="GO:0005524">
    <property type="term" value="F:ATP binding"/>
    <property type="evidence" value="ECO:0007669"/>
    <property type="project" value="UniProtKB-KW"/>
</dbReference>
<evidence type="ECO:0000256" key="2">
    <source>
        <dbReference type="PIRSR" id="PIRSR640198-2"/>
    </source>
</evidence>
<evidence type="ECO:0000256" key="1">
    <source>
        <dbReference type="PIRSR" id="PIRSR640198-1"/>
    </source>
</evidence>
<dbReference type="STRING" id="341036.SAMN05660649_03041"/>
<dbReference type="RefSeq" id="WP_238456475.1">
    <property type="nucleotide sequence ID" value="NZ_FOOX01000011.1"/>
</dbReference>
<proteinExistence type="predicted"/>
<dbReference type="EMBL" id="FOOX01000011">
    <property type="protein sequence ID" value="SFG89164.1"/>
    <property type="molecule type" value="Genomic_DNA"/>
</dbReference>
<sequence length="328" mass="37851">MGDKKRIPESAVDPRPENKPFYIEPNCPKCGAELVLLDTLLFPSKPQNQIWHDEFTCPICRDGIYIDWPEEMELDIELQKLFIRIDQKKKTLNANRPLPPEVVENLREFFLVDWTYNSNAIEGNTLTLLETKVVLEGITVGGKSLREHFEVVNHKEAILYVEELISNQEPLTEHIIKQLHYLILKNIRDRDAGKYREVNVFITGSKHVPPMNSLVPPRMRELVDWLYSDEAGDLHPIERAARFHHDFVNIHPFVDGNGRTGRLLMNLLLMQNGYPATVIKNATRHEYYKALEKASVDKDYNDIITLVAEEVENSLDIFIKALGKDNEG</sequence>
<dbReference type="PANTHER" id="PTHR13504">
    <property type="entry name" value="FIDO DOMAIN-CONTAINING PROTEIN DDB_G0283145"/>
    <property type="match status" value="1"/>
</dbReference>
<evidence type="ECO:0000256" key="3">
    <source>
        <dbReference type="PIRSR" id="PIRSR640198-3"/>
    </source>
</evidence>
<protein>
    <submittedName>
        <fullName evidence="5">Fic/DOC family protein</fullName>
    </submittedName>
</protein>
<dbReference type="PANTHER" id="PTHR13504:SF38">
    <property type="entry name" value="FIDO DOMAIN-CONTAINING PROTEIN"/>
    <property type="match status" value="1"/>
</dbReference>